<evidence type="ECO:0000259" key="1">
    <source>
        <dbReference type="PROSITE" id="PS50878"/>
    </source>
</evidence>
<dbReference type="Gene3D" id="3.10.10.10">
    <property type="entry name" value="HIV Type 1 Reverse Transcriptase, subunit A, domain 1"/>
    <property type="match status" value="1"/>
</dbReference>
<dbReference type="Pfam" id="PF17919">
    <property type="entry name" value="RT_RNaseH_2"/>
    <property type="match status" value="1"/>
</dbReference>
<dbReference type="CDD" id="cd05481">
    <property type="entry name" value="retropepsin_like_LTR_1"/>
    <property type="match status" value="1"/>
</dbReference>
<dbReference type="CDD" id="cd01647">
    <property type="entry name" value="RT_LTR"/>
    <property type="match status" value="1"/>
</dbReference>
<dbReference type="Proteomes" id="UP001374579">
    <property type="component" value="Unassembled WGS sequence"/>
</dbReference>
<sequence>MSATQNHPQIDWSKKDLHAEWKKFRQHADLMFAGPLKKATDSEKCAYLLIWAGEKGRDIFNSWGMSEEHSQSMTHLCAQFEKYTAPKKNNLFTRYMFQERKQQQGEPLESYITDLRNLVKDCGYDKPEEMVRDRIVCGIQSQEVREKLLTEGDALTMDNAICIATTHEVTKQHLASMAASGETIDAIRRKRHSPQNSHRQSGQNDTFKCRNCGGKHGRKECPAFGKQCLFCKKTNHFAKVCLAKKRGEKKIHSINEEDDEESVYIDAITSGKDQPNAAYTNVDTNTGDTVRFKLDTGAQVNVLPSTVYEKLTEKPALQPNDNKLYGYTGQQLQVKGKITMECTYKRNTYKGTFHIVDTPASSQPILGLQACIQLGVIKMILAIGTTPPMTKASVIGQHGQLFKGLGELEGEVTIHLKEEATPVVHPPRRVPHAVKDRLKEELHSMEQQGIISKVTTPTDWVNSLVVVEKPNGKLRICLDPRDLNAAIKRPHYPMPTLEDALSKMTGAKYFSKLDAKCGYWQMKLTEESSYLTTFNTPFGRYRFNRLPFGVISAQDDFQRKMDEIFEGIPGVTPLVDDVIVSGKTREEHDANLRDALNRAASKNLKLNPEKLTVGAQEVEYFGHLITAEGLKPDPAKVKAIQDMPPPNDKKELHTMLGMITYLAKFAPQLSETTKPMRDLLKEDVKFIWDEQQQAALQKVKNAITSKPILSFFDPKKEVRLEVDAIDAIWTWSCNLPRRQPCGLRLEILNLGGRKLRPNRERTVRDTFWLPPIPPVPLRP</sequence>
<dbReference type="SUPFAM" id="SSF50630">
    <property type="entry name" value="Acid proteases"/>
    <property type="match status" value="1"/>
</dbReference>
<evidence type="ECO:0000313" key="3">
    <source>
        <dbReference type="Proteomes" id="UP001374579"/>
    </source>
</evidence>
<protein>
    <recommendedName>
        <fullName evidence="1">Reverse transcriptase domain-containing protein</fullName>
    </recommendedName>
</protein>
<gene>
    <name evidence="2" type="ORF">V1264_018631</name>
</gene>
<reference evidence="2 3" key="1">
    <citation type="submission" date="2024-02" db="EMBL/GenBank/DDBJ databases">
        <title>Chromosome-scale genome assembly of the rough periwinkle Littorina saxatilis.</title>
        <authorList>
            <person name="De Jode A."/>
            <person name="Faria R."/>
            <person name="Formenti G."/>
            <person name="Sims Y."/>
            <person name="Smith T.P."/>
            <person name="Tracey A."/>
            <person name="Wood J.M.D."/>
            <person name="Zagrodzka Z.B."/>
            <person name="Johannesson K."/>
            <person name="Butlin R.K."/>
            <person name="Leder E.H."/>
        </authorList>
    </citation>
    <scope>NUCLEOTIDE SEQUENCE [LARGE SCALE GENOMIC DNA]</scope>
    <source>
        <strain evidence="2">Snail1</strain>
        <tissue evidence="2">Muscle</tissue>
    </source>
</reference>
<feature type="domain" description="Reverse transcriptase" evidence="1">
    <location>
        <begin position="448"/>
        <end position="625"/>
    </location>
</feature>
<name>A0AAN9BD86_9CAEN</name>
<dbReference type="InterPro" id="IPR043502">
    <property type="entry name" value="DNA/RNA_pol_sf"/>
</dbReference>
<comment type="caution">
    <text evidence="2">The sequence shown here is derived from an EMBL/GenBank/DDBJ whole genome shotgun (WGS) entry which is preliminary data.</text>
</comment>
<dbReference type="Gene3D" id="3.30.70.270">
    <property type="match status" value="2"/>
</dbReference>
<dbReference type="Pfam" id="PF00078">
    <property type="entry name" value="RVT_1"/>
    <property type="match status" value="1"/>
</dbReference>
<dbReference type="EMBL" id="JBAMIC010000008">
    <property type="protein sequence ID" value="KAK7103800.1"/>
    <property type="molecule type" value="Genomic_DNA"/>
</dbReference>
<organism evidence="2 3">
    <name type="scientific">Littorina saxatilis</name>
    <dbReference type="NCBI Taxonomy" id="31220"/>
    <lineage>
        <taxon>Eukaryota</taxon>
        <taxon>Metazoa</taxon>
        <taxon>Spiralia</taxon>
        <taxon>Lophotrochozoa</taxon>
        <taxon>Mollusca</taxon>
        <taxon>Gastropoda</taxon>
        <taxon>Caenogastropoda</taxon>
        <taxon>Littorinimorpha</taxon>
        <taxon>Littorinoidea</taxon>
        <taxon>Littorinidae</taxon>
        <taxon>Littorina</taxon>
    </lineage>
</organism>
<dbReference type="PROSITE" id="PS50878">
    <property type="entry name" value="RT_POL"/>
    <property type="match status" value="1"/>
</dbReference>
<dbReference type="PANTHER" id="PTHR37984">
    <property type="entry name" value="PROTEIN CBG26694"/>
    <property type="match status" value="1"/>
</dbReference>
<dbReference type="SUPFAM" id="SSF56672">
    <property type="entry name" value="DNA/RNA polymerases"/>
    <property type="match status" value="1"/>
</dbReference>
<dbReference type="InterPro" id="IPR050951">
    <property type="entry name" value="Retrovirus_Pol_polyprotein"/>
</dbReference>
<proteinExistence type="predicted"/>
<keyword evidence="3" id="KW-1185">Reference proteome</keyword>
<dbReference type="InterPro" id="IPR000477">
    <property type="entry name" value="RT_dom"/>
</dbReference>
<dbReference type="AlphaFoldDB" id="A0AAN9BD86"/>
<dbReference type="InterPro" id="IPR041577">
    <property type="entry name" value="RT_RNaseH_2"/>
</dbReference>
<dbReference type="InterPro" id="IPR021109">
    <property type="entry name" value="Peptidase_aspartic_dom_sf"/>
</dbReference>
<evidence type="ECO:0000313" key="2">
    <source>
        <dbReference type="EMBL" id="KAK7103800.1"/>
    </source>
</evidence>
<dbReference type="FunFam" id="3.10.10.10:FF:000003">
    <property type="entry name" value="Retrovirus-related Pol polyprotein from transposon 297-like Protein"/>
    <property type="match status" value="1"/>
</dbReference>
<accession>A0AAN9BD86</accession>
<dbReference type="InterPro" id="IPR043128">
    <property type="entry name" value="Rev_trsase/Diguanyl_cyclase"/>
</dbReference>
<dbReference type="Gene3D" id="4.10.60.10">
    <property type="entry name" value="Zinc finger, CCHC-type"/>
    <property type="match status" value="1"/>
</dbReference>
<dbReference type="Gene3D" id="2.40.70.10">
    <property type="entry name" value="Acid Proteases"/>
    <property type="match status" value="1"/>
</dbReference>
<dbReference type="FunFam" id="3.30.70.270:FF:000026">
    <property type="entry name" value="Transposon Ty3-G Gag-Pol polyprotein"/>
    <property type="match status" value="1"/>
</dbReference>
<dbReference type="PANTHER" id="PTHR37984:SF7">
    <property type="entry name" value="INTEGRASE CATALYTIC DOMAIN-CONTAINING PROTEIN"/>
    <property type="match status" value="1"/>
</dbReference>